<feature type="compositionally biased region" description="Basic and acidic residues" evidence="1">
    <location>
        <begin position="413"/>
        <end position="433"/>
    </location>
</feature>
<evidence type="ECO:0000256" key="1">
    <source>
        <dbReference type="SAM" id="MobiDB-lite"/>
    </source>
</evidence>
<name>A0A0L9VMB0_PHAAN</name>
<feature type="compositionally biased region" description="Basic and acidic residues" evidence="1">
    <location>
        <begin position="183"/>
        <end position="213"/>
    </location>
</feature>
<feature type="region of interest" description="Disordered" evidence="1">
    <location>
        <begin position="56"/>
        <end position="85"/>
    </location>
</feature>
<feature type="region of interest" description="Disordered" evidence="1">
    <location>
        <begin position="412"/>
        <end position="477"/>
    </location>
</feature>
<sequence>MQCLDLLATPKVLHFTSPRFAASLTLLQMQHRTPLLNQSPPRLATHGLLALQQLPTSPSHRYGSKNSTPPEFQNQHPLNPMGSSLKRKEDSALHCWCQLGRSSAVPSTPQCQAHYEDDHREDKTDVQGRGTTQGKTKALSKEDARPEKMTLVQERGRSSRRGRTSQERTLVPGRSGRSSSQAEDARSARQAEDTRPSQAEQDARPASREDARPKQTKASTCRNARRQQEYARPGRLEGTLVQKRRENARQRSGRSSRNKRTLVLHAERTLVQMREREDARPRERTFVQDARPRTLVPEAGARPREGDARPEAAGARPRSRRSSSQAEVHARPARKRTFVQNARPEDRTLVQPDTRDARPCRRNERTLVHARGRSSMQEDVRPAEVNVRPLSASREFHARAAWRVYERRRYRREKGEDERANMDEQNMDERPEQGARTSVPMMGEDEQNMDERPERGARTSVPTMGEDERPNMDERPK</sequence>
<feature type="compositionally biased region" description="Polar residues" evidence="1">
    <location>
        <begin position="56"/>
        <end position="77"/>
    </location>
</feature>
<evidence type="ECO:0000313" key="2">
    <source>
        <dbReference type="EMBL" id="KOM56190.1"/>
    </source>
</evidence>
<organism evidence="2 3">
    <name type="scientific">Phaseolus angularis</name>
    <name type="common">Azuki bean</name>
    <name type="synonym">Vigna angularis</name>
    <dbReference type="NCBI Taxonomy" id="3914"/>
    <lineage>
        <taxon>Eukaryota</taxon>
        <taxon>Viridiplantae</taxon>
        <taxon>Streptophyta</taxon>
        <taxon>Embryophyta</taxon>
        <taxon>Tracheophyta</taxon>
        <taxon>Spermatophyta</taxon>
        <taxon>Magnoliopsida</taxon>
        <taxon>eudicotyledons</taxon>
        <taxon>Gunneridae</taxon>
        <taxon>Pentapetalae</taxon>
        <taxon>rosids</taxon>
        <taxon>fabids</taxon>
        <taxon>Fabales</taxon>
        <taxon>Fabaceae</taxon>
        <taxon>Papilionoideae</taxon>
        <taxon>50 kb inversion clade</taxon>
        <taxon>NPAAA clade</taxon>
        <taxon>indigoferoid/millettioid clade</taxon>
        <taxon>Phaseoleae</taxon>
        <taxon>Vigna</taxon>
    </lineage>
</organism>
<reference evidence="3" key="1">
    <citation type="journal article" date="2015" name="Proc. Natl. Acad. Sci. U.S.A.">
        <title>Genome sequencing of adzuki bean (Vigna angularis) provides insight into high starch and low fat accumulation and domestication.</title>
        <authorList>
            <person name="Yang K."/>
            <person name="Tian Z."/>
            <person name="Chen C."/>
            <person name="Luo L."/>
            <person name="Zhao B."/>
            <person name="Wang Z."/>
            <person name="Yu L."/>
            <person name="Li Y."/>
            <person name="Sun Y."/>
            <person name="Li W."/>
            <person name="Chen Y."/>
            <person name="Li Y."/>
            <person name="Zhang Y."/>
            <person name="Ai D."/>
            <person name="Zhao J."/>
            <person name="Shang C."/>
            <person name="Ma Y."/>
            <person name="Wu B."/>
            <person name="Wang M."/>
            <person name="Gao L."/>
            <person name="Sun D."/>
            <person name="Zhang P."/>
            <person name="Guo F."/>
            <person name="Wang W."/>
            <person name="Li Y."/>
            <person name="Wang J."/>
            <person name="Varshney R.K."/>
            <person name="Wang J."/>
            <person name="Ling H.Q."/>
            <person name="Wan P."/>
        </authorList>
    </citation>
    <scope>NUCLEOTIDE SEQUENCE</scope>
    <source>
        <strain evidence="3">cv. Jingnong 6</strain>
    </source>
</reference>
<feature type="compositionally biased region" description="Basic and acidic residues" evidence="1">
    <location>
        <begin position="114"/>
        <end position="126"/>
    </location>
</feature>
<evidence type="ECO:0000313" key="3">
    <source>
        <dbReference type="Proteomes" id="UP000053144"/>
    </source>
</evidence>
<feature type="compositionally biased region" description="Basic residues" evidence="1">
    <location>
        <begin position="251"/>
        <end position="262"/>
    </location>
</feature>
<protein>
    <submittedName>
        <fullName evidence="2">Uncharacterized protein</fullName>
    </submittedName>
</protein>
<feature type="compositionally biased region" description="Basic and acidic residues" evidence="1">
    <location>
        <begin position="226"/>
        <end position="235"/>
    </location>
</feature>
<feature type="region of interest" description="Disordered" evidence="1">
    <location>
        <begin position="103"/>
        <end position="334"/>
    </location>
</feature>
<gene>
    <name evidence="2" type="ORF">LR48_Vigan10g208200</name>
</gene>
<dbReference type="AlphaFoldDB" id="A0A0L9VMB0"/>
<feature type="compositionally biased region" description="Basic and acidic residues" evidence="1">
    <location>
        <begin position="301"/>
        <end position="310"/>
    </location>
</feature>
<dbReference type="Gramene" id="KOM56190">
    <property type="protein sequence ID" value="KOM56190"/>
    <property type="gene ID" value="LR48_Vigan10g208200"/>
</dbReference>
<accession>A0A0L9VMB0</accession>
<dbReference type="Proteomes" id="UP000053144">
    <property type="component" value="Chromosome 10"/>
</dbReference>
<dbReference type="EMBL" id="CM003380">
    <property type="protein sequence ID" value="KOM56190.1"/>
    <property type="molecule type" value="Genomic_DNA"/>
</dbReference>
<feature type="compositionally biased region" description="Basic and acidic residues" evidence="1">
    <location>
        <begin position="139"/>
        <end position="148"/>
    </location>
</feature>
<feature type="compositionally biased region" description="Basic and acidic residues" evidence="1">
    <location>
        <begin position="265"/>
        <end position="292"/>
    </location>
</feature>
<proteinExistence type="predicted"/>
<feature type="compositionally biased region" description="Basic and acidic residues" evidence="1">
    <location>
        <begin position="466"/>
        <end position="477"/>
    </location>
</feature>